<feature type="region of interest" description="Disordered" evidence="1">
    <location>
        <begin position="1"/>
        <end position="72"/>
    </location>
</feature>
<evidence type="ECO:0000256" key="1">
    <source>
        <dbReference type="SAM" id="MobiDB-lite"/>
    </source>
</evidence>
<dbReference type="AlphaFoldDB" id="A0A2P6NW83"/>
<proteinExistence type="predicted"/>
<reference evidence="2 3" key="1">
    <citation type="journal article" date="2018" name="Genome Biol. Evol.">
        <title>Multiple Roots of Fruiting Body Formation in Amoebozoa.</title>
        <authorList>
            <person name="Hillmann F."/>
            <person name="Forbes G."/>
            <person name="Novohradska S."/>
            <person name="Ferling I."/>
            <person name="Riege K."/>
            <person name="Groth M."/>
            <person name="Westermann M."/>
            <person name="Marz M."/>
            <person name="Spaller T."/>
            <person name="Winckler T."/>
            <person name="Schaap P."/>
            <person name="Glockner G."/>
        </authorList>
    </citation>
    <scope>NUCLEOTIDE SEQUENCE [LARGE SCALE GENOMIC DNA]</scope>
    <source>
        <strain evidence="2 3">Jena</strain>
    </source>
</reference>
<gene>
    <name evidence="2" type="ORF">PROFUN_04047</name>
</gene>
<accession>A0A2P6NW83</accession>
<dbReference type="InParanoid" id="A0A2P6NW83"/>
<organism evidence="2 3">
    <name type="scientific">Planoprotostelium fungivorum</name>
    <dbReference type="NCBI Taxonomy" id="1890364"/>
    <lineage>
        <taxon>Eukaryota</taxon>
        <taxon>Amoebozoa</taxon>
        <taxon>Evosea</taxon>
        <taxon>Variosea</taxon>
        <taxon>Cavosteliida</taxon>
        <taxon>Cavosteliaceae</taxon>
        <taxon>Planoprotostelium</taxon>
    </lineage>
</organism>
<dbReference type="EMBL" id="MDYQ01000013">
    <property type="protein sequence ID" value="PRP88224.1"/>
    <property type="molecule type" value="Genomic_DNA"/>
</dbReference>
<sequence length="252" mass="28596">MLEALKLPNVGRPSSAFKPTIPVTELRPQTSIESTKYKTRKKPASPEPSRFRALQPRDRTSDIRTGRESTPRRPNEIRIVHQVAEEEEFGFPMKLVLGRIITPLIRFRLGARKVLARGRLRRRLIMLRDLVDQLKRSLSGGRQNFSSLVDAFSSKLARAPSAPAIDVQAMMKGIDEDFFRADPRSIIDKYQLDPTPVEISPLSSIISDHIPVFNKPDPSIWLPIDHLRTFDLTPVHRAPLTITNPPPLRQPP</sequence>
<evidence type="ECO:0000313" key="3">
    <source>
        <dbReference type="Proteomes" id="UP000241769"/>
    </source>
</evidence>
<name>A0A2P6NW83_9EUKA</name>
<dbReference type="Proteomes" id="UP000241769">
    <property type="component" value="Unassembled WGS sequence"/>
</dbReference>
<feature type="compositionally biased region" description="Basic and acidic residues" evidence="1">
    <location>
        <begin position="55"/>
        <end position="72"/>
    </location>
</feature>
<comment type="caution">
    <text evidence="2">The sequence shown here is derived from an EMBL/GenBank/DDBJ whole genome shotgun (WGS) entry which is preliminary data.</text>
</comment>
<keyword evidence="3" id="KW-1185">Reference proteome</keyword>
<protein>
    <submittedName>
        <fullName evidence="2">Uncharacterized protein</fullName>
    </submittedName>
</protein>
<evidence type="ECO:0000313" key="2">
    <source>
        <dbReference type="EMBL" id="PRP88224.1"/>
    </source>
</evidence>